<accession>D5AEF7</accession>
<proteinExistence type="evidence at transcript level"/>
<dbReference type="OMA" id="FQFQECS"/>
<dbReference type="Pfam" id="PF09366">
    <property type="entry name" value="DUF1997"/>
    <property type="match status" value="1"/>
</dbReference>
<sequence>MGYSTAVAPMQFPAFIGLCNNSNRRGSSHLFSAKIYVSCELRCLKGRTLYPTVDVLGAAGHSLRWIKPCMISIQRKNVQLIQVWKAELDESNTEKELEEPNIRKANLFAKRSERISLPIYKDSVGTPQPISKFFSHPSGKTSMLNTSALQDFECLGPNTYRCTLLKIEFLNFEVTPILDLRVITTPEDCTVEMLSCRIGGSKTLESQNERFSAKAKNYITWNTECEEQFVHVNVELNVTLEVYTLPFSLLPSSVVERPGNIIMQTLLDRLVPVFLEQLLEDYKNWVQMDTFDSDGKELFSSTKSIIELDEP</sequence>
<dbReference type="EMBL" id="BT124691">
    <property type="protein sequence ID" value="ADE77926.1"/>
    <property type="molecule type" value="mRNA"/>
</dbReference>
<dbReference type="AlphaFoldDB" id="D5AEF7"/>
<organism evidence="1">
    <name type="scientific">Picea sitchensis</name>
    <name type="common">Sitka spruce</name>
    <name type="synonym">Pinus sitchensis</name>
    <dbReference type="NCBI Taxonomy" id="3332"/>
    <lineage>
        <taxon>Eukaryota</taxon>
        <taxon>Viridiplantae</taxon>
        <taxon>Streptophyta</taxon>
        <taxon>Embryophyta</taxon>
        <taxon>Tracheophyta</taxon>
        <taxon>Spermatophyta</taxon>
        <taxon>Pinopsida</taxon>
        <taxon>Pinidae</taxon>
        <taxon>Conifers I</taxon>
        <taxon>Pinales</taxon>
        <taxon>Pinaceae</taxon>
        <taxon>Picea</taxon>
    </lineage>
</organism>
<dbReference type="InterPro" id="IPR018971">
    <property type="entry name" value="DUF1997"/>
</dbReference>
<dbReference type="PANTHER" id="PTHR34131:SF2">
    <property type="entry name" value="FAMILY PROTEIN, PUTATIVE (DUF1997)-RELATED"/>
    <property type="match status" value="1"/>
</dbReference>
<name>D5AEF7_PICSI</name>
<protein>
    <submittedName>
        <fullName evidence="1">Uncharacterized protein</fullName>
    </submittedName>
</protein>
<reference evidence="1" key="1">
    <citation type="submission" date="2010-04" db="EMBL/GenBank/DDBJ databases">
        <authorList>
            <person name="Reid K.E."/>
            <person name="Liao N."/>
            <person name="Chan S."/>
            <person name="Docking R."/>
            <person name="Taylor G."/>
            <person name="Moore R."/>
            <person name="Mayo M."/>
            <person name="Munro S."/>
            <person name="King J."/>
            <person name="Yanchuk A."/>
            <person name="Holt R."/>
            <person name="Jones S."/>
            <person name="Marra M."/>
            <person name="Ritland C.E."/>
            <person name="Ritland K."/>
            <person name="Bohlmann J."/>
        </authorList>
    </citation>
    <scope>NUCLEOTIDE SEQUENCE</scope>
    <source>
        <tissue evidence="1">Bud</tissue>
    </source>
</reference>
<dbReference type="PANTHER" id="PTHR34131">
    <property type="entry name" value="(RAP ANNOTATION RELEASE2) GALACTOSE-BINDING LIKE DOMAIN CONTAINING PROTEIN"/>
    <property type="match status" value="1"/>
</dbReference>
<evidence type="ECO:0000313" key="1">
    <source>
        <dbReference type="EMBL" id="ADE77926.1"/>
    </source>
</evidence>